<comment type="caution">
    <text evidence="2">The sequence shown here is derived from an EMBL/GenBank/DDBJ whole genome shotgun (WGS) entry which is preliminary data.</text>
</comment>
<dbReference type="AlphaFoldDB" id="A0A6A5AXL0"/>
<dbReference type="EMBL" id="VJMI01006306">
    <property type="protein sequence ID" value="KAF0766913.1"/>
    <property type="molecule type" value="Genomic_DNA"/>
</dbReference>
<evidence type="ECO:0000256" key="1">
    <source>
        <dbReference type="SAM" id="MobiDB-lite"/>
    </source>
</evidence>
<gene>
    <name evidence="2" type="ORF">AaE_002886</name>
</gene>
<evidence type="ECO:0000313" key="2">
    <source>
        <dbReference type="EMBL" id="KAF0766913.1"/>
    </source>
</evidence>
<dbReference type="Proteomes" id="UP000469452">
    <property type="component" value="Unassembled WGS sequence"/>
</dbReference>
<accession>A0A6A5AXL0</accession>
<sequence length="405" mass="45196">MSSNPFDRRVHDHLAIIYHIAVDLHFRVTLVDEQCHELRKSLQLCTRLEPNHATARGSKRETDVESKVPIVDEHVVAAEAALQEALQRARSIRNVQVKQHGRPIAGSSSAGLISPQQPSPPLVTGAPPVVGDGTHTIISPPDDQHCPRRRHQQLPRHVVAHMGEVADQMAIWSSQDSPARTFLGKLNQLLSTRDTSPPSADTDIPPPRIPYREQVFRLQYAYKRILHVLHDKCQSYAPPPDAPPSLSRVFPVWYRLHKIKKLLDEMNQELSSVLRRVPPPPQLSPATAQRSASFLHAIRSKKPPRGEVDNSHLVAAVQAVDPTWSADVAAVYEKLQKAWEAKDYASCVHEIARDEISKLVVPHVEHMLHVSTASKGEVVEALMLLRLLHSVACCDGLMLRSFVRG</sequence>
<protein>
    <submittedName>
        <fullName evidence="2">Uncharacterized protein</fullName>
    </submittedName>
</protein>
<feature type="region of interest" description="Disordered" evidence="1">
    <location>
        <begin position="99"/>
        <end position="119"/>
    </location>
</feature>
<name>A0A6A5AXL0_APHAT</name>
<evidence type="ECO:0000313" key="3">
    <source>
        <dbReference type="Proteomes" id="UP000469452"/>
    </source>
</evidence>
<dbReference type="VEuPathDB" id="FungiDB:H257_13495"/>
<proteinExistence type="predicted"/>
<organism evidence="2 3">
    <name type="scientific">Aphanomyces astaci</name>
    <name type="common">Crayfish plague agent</name>
    <dbReference type="NCBI Taxonomy" id="112090"/>
    <lineage>
        <taxon>Eukaryota</taxon>
        <taxon>Sar</taxon>
        <taxon>Stramenopiles</taxon>
        <taxon>Oomycota</taxon>
        <taxon>Saprolegniomycetes</taxon>
        <taxon>Saprolegniales</taxon>
        <taxon>Verrucalvaceae</taxon>
        <taxon>Aphanomyces</taxon>
    </lineage>
</organism>
<reference evidence="2 3" key="1">
    <citation type="submission" date="2019-06" db="EMBL/GenBank/DDBJ databases">
        <title>Genomics analysis of Aphanomyces spp. identifies a new class of oomycete effector associated with host adaptation.</title>
        <authorList>
            <person name="Gaulin E."/>
        </authorList>
    </citation>
    <scope>NUCLEOTIDE SEQUENCE [LARGE SCALE GENOMIC DNA]</scope>
    <source>
        <strain evidence="2 3">E</strain>
    </source>
</reference>
<feature type="compositionally biased region" description="Polar residues" evidence="1">
    <location>
        <begin position="106"/>
        <end position="116"/>
    </location>
</feature>